<keyword evidence="7 9" id="KW-0472">Membrane</keyword>
<accession>A0A1Q8VX47</accession>
<proteinExistence type="inferred from homology"/>
<evidence type="ECO:0000256" key="6">
    <source>
        <dbReference type="ARBA" id="ARBA00022989"/>
    </source>
</evidence>
<dbReference type="PANTHER" id="PTHR30047">
    <property type="entry name" value="HIGH-AFFINITY CHOLINE TRANSPORT PROTEIN-RELATED"/>
    <property type="match status" value="1"/>
</dbReference>
<gene>
    <name evidence="10" type="ORF">BKH27_08585</name>
</gene>
<evidence type="ECO:0000313" key="10">
    <source>
        <dbReference type="EMBL" id="OLO52856.1"/>
    </source>
</evidence>
<evidence type="ECO:0000256" key="8">
    <source>
        <dbReference type="SAM" id="MobiDB-lite"/>
    </source>
</evidence>
<dbReference type="InterPro" id="IPR000060">
    <property type="entry name" value="BCCT_transptr"/>
</dbReference>
<keyword evidence="3" id="KW-0813">Transport</keyword>
<reference evidence="10 11" key="1">
    <citation type="submission" date="2016-12" db="EMBL/GenBank/DDBJ databases">
        <title>Genomic comparison of strains in the 'Actinomyces naeslundii' group.</title>
        <authorList>
            <person name="Mughal S.R."/>
            <person name="Do T."/>
            <person name="Gilbert S.C."/>
            <person name="Witherden E.A."/>
            <person name="Didelot X."/>
            <person name="Beighton D."/>
        </authorList>
    </citation>
    <scope>NUCLEOTIDE SEQUENCE [LARGE SCALE GENOMIC DNA]</scope>
    <source>
        <strain evidence="10 11">MMRCO6-1</strain>
    </source>
</reference>
<dbReference type="Proteomes" id="UP000185772">
    <property type="component" value="Unassembled WGS sequence"/>
</dbReference>
<evidence type="ECO:0000313" key="11">
    <source>
        <dbReference type="Proteomes" id="UP000185772"/>
    </source>
</evidence>
<comment type="subcellular location">
    <subcellularLocation>
        <location evidence="1">Cell membrane</location>
        <topology evidence="1">Multi-pass membrane protein</topology>
    </subcellularLocation>
</comment>
<evidence type="ECO:0000256" key="9">
    <source>
        <dbReference type="SAM" id="Phobius"/>
    </source>
</evidence>
<feature type="compositionally biased region" description="Acidic residues" evidence="8">
    <location>
        <begin position="205"/>
        <end position="217"/>
    </location>
</feature>
<evidence type="ECO:0000256" key="7">
    <source>
        <dbReference type="ARBA" id="ARBA00023136"/>
    </source>
</evidence>
<comment type="caution">
    <text evidence="10">The sequence shown here is derived from an EMBL/GenBank/DDBJ whole genome shotgun (WGS) entry which is preliminary data.</text>
</comment>
<dbReference type="EMBL" id="MSKM01000027">
    <property type="protein sequence ID" value="OLO52856.1"/>
    <property type="molecule type" value="Genomic_DNA"/>
</dbReference>
<organism evidence="10 11">
    <name type="scientific">Actinomyces oris</name>
    <dbReference type="NCBI Taxonomy" id="544580"/>
    <lineage>
        <taxon>Bacteria</taxon>
        <taxon>Bacillati</taxon>
        <taxon>Actinomycetota</taxon>
        <taxon>Actinomycetes</taxon>
        <taxon>Actinomycetales</taxon>
        <taxon>Actinomycetaceae</taxon>
        <taxon>Actinomyces</taxon>
    </lineage>
</organism>
<keyword evidence="4" id="KW-1003">Cell membrane</keyword>
<dbReference type="Pfam" id="PF02028">
    <property type="entry name" value="BCCT"/>
    <property type="match status" value="1"/>
</dbReference>
<evidence type="ECO:0008006" key="12">
    <source>
        <dbReference type="Google" id="ProtNLM"/>
    </source>
</evidence>
<keyword evidence="6 9" id="KW-1133">Transmembrane helix</keyword>
<feature type="transmembrane region" description="Helical" evidence="9">
    <location>
        <begin position="79"/>
        <end position="100"/>
    </location>
</feature>
<evidence type="ECO:0000256" key="3">
    <source>
        <dbReference type="ARBA" id="ARBA00022448"/>
    </source>
</evidence>
<feature type="region of interest" description="Disordered" evidence="8">
    <location>
        <begin position="1"/>
        <end position="20"/>
    </location>
</feature>
<dbReference type="GO" id="GO:0022857">
    <property type="term" value="F:transmembrane transporter activity"/>
    <property type="evidence" value="ECO:0007669"/>
    <property type="project" value="InterPro"/>
</dbReference>
<sequence>MEASRFGTIPLGGDAEEPEYSTGSWVSTMLATGMGIGLIFYGVGEPLYFYTLSPPDTVDPQTARAVSTALGTAMFHWTIYPWAMYALVGSACSLGLADLLDTLRRHVHRPHLARPHHPAVRHRCRLGLHRHGRALGERRDRSEPFHGRLLGRGHRWRGLSHAAAAPVANQVLVDSVTTAVTTANEPHEVETIELHTRLSSTAGNDDGDDEGAEDGTDETAKDLRGDGRAVDGADDASAGADGVRGTGPEDCSWCWGAGSLLGPQLLDGGAHLACRVIDDDDVAVG</sequence>
<name>A0A1Q8VX47_9ACTO</name>
<evidence type="ECO:0000256" key="4">
    <source>
        <dbReference type="ARBA" id="ARBA00022475"/>
    </source>
</evidence>
<evidence type="ECO:0000256" key="1">
    <source>
        <dbReference type="ARBA" id="ARBA00004651"/>
    </source>
</evidence>
<evidence type="ECO:0000256" key="2">
    <source>
        <dbReference type="ARBA" id="ARBA00005658"/>
    </source>
</evidence>
<dbReference type="AlphaFoldDB" id="A0A1Q8VX47"/>
<dbReference type="PANTHER" id="PTHR30047:SF7">
    <property type="entry name" value="HIGH-AFFINITY CHOLINE TRANSPORT PROTEIN"/>
    <property type="match status" value="1"/>
</dbReference>
<feature type="compositionally biased region" description="Basic and acidic residues" evidence="8">
    <location>
        <begin position="218"/>
        <end position="231"/>
    </location>
</feature>
<dbReference type="GO" id="GO:0005886">
    <property type="term" value="C:plasma membrane"/>
    <property type="evidence" value="ECO:0007669"/>
    <property type="project" value="UniProtKB-SubCell"/>
</dbReference>
<feature type="transmembrane region" description="Helical" evidence="9">
    <location>
        <begin position="25"/>
        <end position="44"/>
    </location>
</feature>
<comment type="similarity">
    <text evidence="2">Belongs to the BCCT transporter (TC 2.A.15) family.</text>
</comment>
<feature type="region of interest" description="Disordered" evidence="8">
    <location>
        <begin position="195"/>
        <end position="247"/>
    </location>
</feature>
<keyword evidence="5 9" id="KW-0812">Transmembrane</keyword>
<evidence type="ECO:0000256" key="5">
    <source>
        <dbReference type="ARBA" id="ARBA00022692"/>
    </source>
</evidence>
<protein>
    <recommendedName>
        <fullName evidence="12">BCCT family transporter</fullName>
    </recommendedName>
</protein>